<dbReference type="Pfam" id="PF01041">
    <property type="entry name" value="DegT_DnrJ_EryC1"/>
    <property type="match status" value="1"/>
</dbReference>
<dbReference type="GO" id="GO:0030170">
    <property type="term" value="F:pyridoxal phosphate binding"/>
    <property type="evidence" value="ECO:0007669"/>
    <property type="project" value="TreeGrafter"/>
</dbReference>
<gene>
    <name evidence="5" type="ORF">Sru01_36820</name>
</gene>
<dbReference type="Gene3D" id="3.90.1150.10">
    <property type="entry name" value="Aspartate Aminotransferase, domain 1"/>
    <property type="match status" value="1"/>
</dbReference>
<dbReference type="PANTHER" id="PTHR30244">
    <property type="entry name" value="TRANSAMINASE"/>
    <property type="match status" value="1"/>
</dbReference>
<dbReference type="NCBIfam" id="TIGR02379">
    <property type="entry name" value="ECA_wecE"/>
    <property type="match status" value="1"/>
</dbReference>
<dbReference type="AlphaFoldDB" id="A0A919R5K2"/>
<comment type="caution">
    <text evidence="5">The sequence shown here is derived from an EMBL/GenBank/DDBJ whole genome shotgun (WGS) entry which is preliminary data.</text>
</comment>
<dbReference type="GO" id="GO:0019180">
    <property type="term" value="F:dTDP-4-amino-4,6-dideoxygalactose transaminase activity"/>
    <property type="evidence" value="ECO:0007669"/>
    <property type="project" value="TreeGrafter"/>
</dbReference>
<feature type="modified residue" description="N6-(pyridoxal phosphate)lysine" evidence="3">
    <location>
        <position position="183"/>
    </location>
</feature>
<evidence type="ECO:0000256" key="2">
    <source>
        <dbReference type="PIRSR" id="PIRSR000390-1"/>
    </source>
</evidence>
<protein>
    <submittedName>
        <fullName evidence="5">dTDP-4-amino-4,6-dideoxy-D-glucose transaminase</fullName>
    </submittedName>
</protein>
<evidence type="ECO:0000313" key="6">
    <source>
        <dbReference type="Proteomes" id="UP000655287"/>
    </source>
</evidence>
<keyword evidence="3 4" id="KW-0663">Pyridoxal phosphate</keyword>
<feature type="active site" description="Proton acceptor" evidence="2">
    <location>
        <position position="183"/>
    </location>
</feature>
<name>A0A919R5K2_9ACTN</name>
<accession>A0A919R5K2</accession>
<comment type="similarity">
    <text evidence="4">Belongs to the DegT/DnrJ/EryC1 family.</text>
</comment>
<dbReference type="InterPro" id="IPR015421">
    <property type="entry name" value="PyrdxlP-dep_Trfase_major"/>
</dbReference>
<dbReference type="InterPro" id="IPR012749">
    <property type="entry name" value="WecE-like"/>
</dbReference>
<dbReference type="SUPFAM" id="SSF53383">
    <property type="entry name" value="PLP-dependent transferases"/>
    <property type="match status" value="1"/>
</dbReference>
<organism evidence="5 6">
    <name type="scientific">Sphaerisporangium rufum</name>
    <dbReference type="NCBI Taxonomy" id="1381558"/>
    <lineage>
        <taxon>Bacteria</taxon>
        <taxon>Bacillati</taxon>
        <taxon>Actinomycetota</taxon>
        <taxon>Actinomycetes</taxon>
        <taxon>Streptosporangiales</taxon>
        <taxon>Streptosporangiaceae</taxon>
        <taxon>Sphaerisporangium</taxon>
    </lineage>
</organism>
<dbReference type="GO" id="GO:0000271">
    <property type="term" value="P:polysaccharide biosynthetic process"/>
    <property type="evidence" value="ECO:0007669"/>
    <property type="project" value="TreeGrafter"/>
</dbReference>
<dbReference type="PANTHER" id="PTHR30244:SF34">
    <property type="entry name" value="DTDP-4-AMINO-4,6-DIDEOXYGALACTOSE TRANSAMINASE"/>
    <property type="match status" value="1"/>
</dbReference>
<dbReference type="NCBIfam" id="NF008687">
    <property type="entry name" value="PRK11706.1"/>
    <property type="match status" value="1"/>
</dbReference>
<dbReference type="InterPro" id="IPR000653">
    <property type="entry name" value="DegT/StrS_aminotransferase"/>
</dbReference>
<dbReference type="InterPro" id="IPR015424">
    <property type="entry name" value="PyrdxlP-dep_Trfase"/>
</dbReference>
<evidence type="ECO:0000256" key="3">
    <source>
        <dbReference type="PIRSR" id="PIRSR000390-2"/>
    </source>
</evidence>
<reference evidence="5" key="1">
    <citation type="submission" date="2021-01" db="EMBL/GenBank/DDBJ databases">
        <title>Whole genome shotgun sequence of Sphaerisporangium rufum NBRC 109079.</title>
        <authorList>
            <person name="Komaki H."/>
            <person name="Tamura T."/>
        </authorList>
    </citation>
    <scope>NUCLEOTIDE SEQUENCE</scope>
    <source>
        <strain evidence="5">NBRC 109079</strain>
    </source>
</reference>
<dbReference type="EMBL" id="BOOU01000052">
    <property type="protein sequence ID" value="GII78700.1"/>
    <property type="molecule type" value="Genomic_DNA"/>
</dbReference>
<sequence length="379" mass="41539">MTQIPFHRPYVARDQLAYVTDAMHRPWTSGYGHYGERAVHLLREVTGAPHIVLTTSGTTAMDLAALAFDPRPGDEVIVPSFTFVATANAFVLRGAVPVFVDSRPDTLNMDEDRIEAAITGRTRAIAVVHYAGVACEMDRIMKIAERHDLAVIEDNAHGLGGTYHGRALGSYGLLAAQSFHATKNIQCGEGGAVLTADAGLAERAEILHDKGTNRRQFFRGQVDMYRWVDLGTAFAPSEILAAQLVAQLESYDLIQSQRRSLWLRYHEELADWAAAQGVARPGVPDGCEHPAHIYYLLLPDLANRQELIAHLRARGIQAIFHYSPLHSSPAGQRFGRTAPGGCPVAESAADRLIRLPLYAGLEDDAQSRVIEAVKTFRVT</sequence>
<dbReference type="Proteomes" id="UP000655287">
    <property type="component" value="Unassembled WGS sequence"/>
</dbReference>
<dbReference type="CDD" id="cd00616">
    <property type="entry name" value="AHBA_syn"/>
    <property type="match status" value="1"/>
</dbReference>
<dbReference type="InterPro" id="IPR015422">
    <property type="entry name" value="PyrdxlP-dep_Trfase_small"/>
</dbReference>
<dbReference type="Gene3D" id="3.40.640.10">
    <property type="entry name" value="Type I PLP-dependent aspartate aminotransferase-like (Major domain)"/>
    <property type="match status" value="1"/>
</dbReference>
<dbReference type="PIRSF" id="PIRSF000390">
    <property type="entry name" value="PLP_StrS"/>
    <property type="match status" value="1"/>
</dbReference>
<evidence type="ECO:0000256" key="4">
    <source>
        <dbReference type="RuleBase" id="RU004508"/>
    </source>
</evidence>
<evidence type="ECO:0000313" key="5">
    <source>
        <dbReference type="EMBL" id="GII78700.1"/>
    </source>
</evidence>
<comment type="cofactor">
    <cofactor evidence="1">
        <name>pyridoxal 5'-phosphate</name>
        <dbReference type="ChEBI" id="CHEBI:597326"/>
    </cofactor>
</comment>
<proteinExistence type="inferred from homology"/>
<keyword evidence="6" id="KW-1185">Reference proteome</keyword>
<evidence type="ECO:0000256" key="1">
    <source>
        <dbReference type="ARBA" id="ARBA00001933"/>
    </source>
</evidence>